<feature type="compositionally biased region" description="Polar residues" evidence="1">
    <location>
        <begin position="77"/>
        <end position="94"/>
    </location>
</feature>
<keyword evidence="3" id="KW-1185">Reference proteome</keyword>
<name>A0ABP9Q4G0_9PSEU</name>
<gene>
    <name evidence="2" type="ORF">GCM10023321_32150</name>
</gene>
<organism evidence="2 3">
    <name type="scientific">Pseudonocardia eucalypti</name>
    <dbReference type="NCBI Taxonomy" id="648755"/>
    <lineage>
        <taxon>Bacteria</taxon>
        <taxon>Bacillati</taxon>
        <taxon>Actinomycetota</taxon>
        <taxon>Actinomycetes</taxon>
        <taxon>Pseudonocardiales</taxon>
        <taxon>Pseudonocardiaceae</taxon>
        <taxon>Pseudonocardia</taxon>
    </lineage>
</organism>
<dbReference type="Proteomes" id="UP001428817">
    <property type="component" value="Unassembled WGS sequence"/>
</dbReference>
<dbReference type="EMBL" id="BAABJP010000013">
    <property type="protein sequence ID" value="GAA5156426.1"/>
    <property type="molecule type" value="Genomic_DNA"/>
</dbReference>
<reference evidence="3" key="1">
    <citation type="journal article" date="2019" name="Int. J. Syst. Evol. Microbiol.">
        <title>The Global Catalogue of Microorganisms (GCM) 10K type strain sequencing project: providing services to taxonomists for standard genome sequencing and annotation.</title>
        <authorList>
            <consortium name="The Broad Institute Genomics Platform"/>
            <consortium name="The Broad Institute Genome Sequencing Center for Infectious Disease"/>
            <person name="Wu L."/>
            <person name="Ma J."/>
        </authorList>
    </citation>
    <scope>NUCLEOTIDE SEQUENCE [LARGE SCALE GENOMIC DNA]</scope>
    <source>
        <strain evidence="3">JCM 18303</strain>
    </source>
</reference>
<comment type="caution">
    <text evidence="2">The sequence shown here is derived from an EMBL/GenBank/DDBJ whole genome shotgun (WGS) entry which is preliminary data.</text>
</comment>
<evidence type="ECO:0000313" key="3">
    <source>
        <dbReference type="Proteomes" id="UP001428817"/>
    </source>
</evidence>
<feature type="region of interest" description="Disordered" evidence="1">
    <location>
        <begin position="41"/>
        <end position="102"/>
    </location>
</feature>
<evidence type="ECO:0000313" key="2">
    <source>
        <dbReference type="EMBL" id="GAA5156426.1"/>
    </source>
</evidence>
<accession>A0ABP9Q4G0</accession>
<protein>
    <submittedName>
        <fullName evidence="2">Uncharacterized protein</fullName>
    </submittedName>
</protein>
<evidence type="ECO:0000256" key="1">
    <source>
        <dbReference type="SAM" id="MobiDB-lite"/>
    </source>
</evidence>
<sequence length="102" mass="11186">MGRRLTSAEEARKRLIRAPRLYTQTATPKDTLFDYFTVQSASSNSSGMGEWRAIPTPDGNATNTGLHLPNPLRLTRGQMSRTGRGLSPNTQNRATAFPASHV</sequence>
<proteinExistence type="predicted"/>